<dbReference type="STRING" id="1123755.SAMN05444714_0094"/>
<dbReference type="AlphaFoldDB" id="A0A1I6L1Z0"/>
<reference evidence="1 2" key="1">
    <citation type="submission" date="2016-10" db="EMBL/GenBank/DDBJ databases">
        <authorList>
            <person name="de Groot N.N."/>
        </authorList>
    </citation>
    <scope>NUCLEOTIDE SEQUENCE [LARGE SCALE GENOMIC DNA]</scope>
    <source>
        <strain evidence="1 2">DSM 29433</strain>
    </source>
</reference>
<gene>
    <name evidence="1" type="ORF">SAMN05444714_0094</name>
</gene>
<sequence>MWLIGLVWKVPDATNWVGATDRSTGGLAFRYAVEHRFDMCSQLAWRAARPWCFCGGSMAGRRIGLIFNWQASNLMHDSTISVAVSGPTTDGL</sequence>
<proteinExistence type="predicted"/>
<protein>
    <submittedName>
        <fullName evidence="1">Uncharacterized protein</fullName>
    </submittedName>
</protein>
<dbReference type="Proteomes" id="UP000198926">
    <property type="component" value="Unassembled WGS sequence"/>
</dbReference>
<dbReference type="EMBL" id="FOZM01000001">
    <property type="protein sequence ID" value="SFR97484.1"/>
    <property type="molecule type" value="Genomic_DNA"/>
</dbReference>
<accession>A0A1I6L1Z0</accession>
<evidence type="ECO:0000313" key="1">
    <source>
        <dbReference type="EMBL" id="SFR97484.1"/>
    </source>
</evidence>
<keyword evidence="2" id="KW-1185">Reference proteome</keyword>
<organism evidence="1 2">
    <name type="scientific">Yoonia litorea</name>
    <dbReference type="NCBI Taxonomy" id="1123755"/>
    <lineage>
        <taxon>Bacteria</taxon>
        <taxon>Pseudomonadati</taxon>
        <taxon>Pseudomonadota</taxon>
        <taxon>Alphaproteobacteria</taxon>
        <taxon>Rhodobacterales</taxon>
        <taxon>Paracoccaceae</taxon>
        <taxon>Yoonia</taxon>
    </lineage>
</organism>
<evidence type="ECO:0000313" key="2">
    <source>
        <dbReference type="Proteomes" id="UP000198926"/>
    </source>
</evidence>
<name>A0A1I6L1Z0_9RHOB</name>